<dbReference type="AlphaFoldDB" id="A0A8J7JC36"/>
<organism evidence="1 2">
    <name type="scientific">Geomesophilobacter sediminis</name>
    <dbReference type="NCBI Taxonomy" id="2798584"/>
    <lineage>
        <taxon>Bacteria</taxon>
        <taxon>Pseudomonadati</taxon>
        <taxon>Thermodesulfobacteriota</taxon>
        <taxon>Desulfuromonadia</taxon>
        <taxon>Geobacterales</taxon>
        <taxon>Geobacteraceae</taxon>
        <taxon>Geomesophilobacter</taxon>
    </lineage>
</organism>
<accession>A0A8J7JC36</accession>
<reference evidence="1" key="1">
    <citation type="submission" date="2020-12" db="EMBL/GenBank/DDBJ databases">
        <title>Geomonas sp. Red875, isolated from river sediment.</title>
        <authorList>
            <person name="Xu Z."/>
            <person name="Zhang Z."/>
            <person name="Masuda Y."/>
            <person name="Itoh H."/>
            <person name="Senoo K."/>
        </authorList>
    </citation>
    <scope>NUCLEOTIDE SEQUENCE</scope>
    <source>
        <strain evidence="1">Red875</strain>
    </source>
</reference>
<evidence type="ECO:0000313" key="2">
    <source>
        <dbReference type="Proteomes" id="UP000636888"/>
    </source>
</evidence>
<dbReference type="InterPro" id="IPR014985">
    <property type="entry name" value="WbqC"/>
</dbReference>
<name>A0A8J7JC36_9BACT</name>
<dbReference type="Pfam" id="PF08889">
    <property type="entry name" value="WbqC"/>
    <property type="match status" value="1"/>
</dbReference>
<evidence type="ECO:0000313" key="1">
    <source>
        <dbReference type="EMBL" id="MBJ6724836.1"/>
    </source>
</evidence>
<gene>
    <name evidence="1" type="ORF">JFN93_08970</name>
</gene>
<sequence length="236" mass="26217">MKVAIMQPTYLPWSGYFNMIHQADLFIFLDDVQFAKRSWQQRNRIMLSGSEHFLSVPVQCKGKREQLIWEVLVDDSQQWREKHVNTLAHAYRKHPFGAEAIAPVTDALAGCGAGLAELNITIISAFCSRFGITTPFRRSSDLAVHGKKSEHLLALCREVGATTYLSARGSREYIEEEQVFSGTTVDVAYHDYHPSPYPQRGAAEFVPYLSIVDVVANLGFGPAGKLVRGAADALSA</sequence>
<comment type="caution">
    <text evidence="1">The sequence shown here is derived from an EMBL/GenBank/DDBJ whole genome shotgun (WGS) entry which is preliminary data.</text>
</comment>
<dbReference type="EMBL" id="JAEMHM010000006">
    <property type="protein sequence ID" value="MBJ6724836.1"/>
    <property type="molecule type" value="Genomic_DNA"/>
</dbReference>
<protein>
    <submittedName>
        <fullName evidence="1">WbqC family protein</fullName>
    </submittedName>
</protein>
<proteinExistence type="predicted"/>
<keyword evidence="2" id="KW-1185">Reference proteome</keyword>
<dbReference type="RefSeq" id="WP_199383722.1">
    <property type="nucleotide sequence ID" value="NZ_JAEMHM010000006.1"/>
</dbReference>
<dbReference type="Proteomes" id="UP000636888">
    <property type="component" value="Unassembled WGS sequence"/>
</dbReference>